<dbReference type="GO" id="GO:0016810">
    <property type="term" value="F:hydrolase activity, acting on carbon-nitrogen (but not peptide) bonds"/>
    <property type="evidence" value="ECO:0007669"/>
    <property type="project" value="InterPro"/>
</dbReference>
<dbReference type="Gene3D" id="3.20.20.140">
    <property type="entry name" value="Metal-dependent hydrolases"/>
    <property type="match status" value="1"/>
</dbReference>
<feature type="domain" description="Amidohydrolase 3" evidence="2">
    <location>
        <begin position="69"/>
        <end position="572"/>
    </location>
</feature>
<dbReference type="SUPFAM" id="SSF51338">
    <property type="entry name" value="Composite domain of metallo-dependent hydrolases"/>
    <property type="match status" value="1"/>
</dbReference>
<feature type="signal peptide" evidence="1">
    <location>
        <begin position="1"/>
        <end position="19"/>
    </location>
</feature>
<proteinExistence type="predicted"/>
<evidence type="ECO:0000259" key="2">
    <source>
        <dbReference type="Pfam" id="PF07969"/>
    </source>
</evidence>
<dbReference type="SUPFAM" id="SSF51556">
    <property type="entry name" value="Metallo-dependent hydrolases"/>
    <property type="match status" value="1"/>
</dbReference>
<dbReference type="Proteomes" id="UP000464262">
    <property type="component" value="Chromosome 2"/>
</dbReference>
<dbReference type="EMBL" id="CP047476">
    <property type="protein sequence ID" value="QIA65591.1"/>
    <property type="molecule type" value="Genomic_DNA"/>
</dbReference>
<dbReference type="Gene3D" id="3.10.310.70">
    <property type="match status" value="1"/>
</dbReference>
<keyword evidence="3" id="KW-0378">Hydrolase</keyword>
<dbReference type="Gene3D" id="2.30.40.10">
    <property type="entry name" value="Urease, subunit C, domain 1"/>
    <property type="match status" value="1"/>
</dbReference>
<dbReference type="RefSeq" id="WP_164650491.1">
    <property type="nucleotide sequence ID" value="NZ_CP047476.1"/>
</dbReference>
<dbReference type="PANTHER" id="PTHR22642:SF2">
    <property type="entry name" value="PROTEIN LONG AFTER FAR-RED 3"/>
    <property type="match status" value="1"/>
</dbReference>
<dbReference type="PANTHER" id="PTHR22642">
    <property type="entry name" value="IMIDAZOLONEPROPIONASE"/>
    <property type="match status" value="1"/>
</dbReference>
<gene>
    <name evidence="3" type="ORF">GT360_18850</name>
</gene>
<dbReference type="InterPro" id="IPR013108">
    <property type="entry name" value="Amidohydro_3"/>
</dbReference>
<name>A0A7Z2T7D4_9VIBR</name>
<dbReference type="InterPro" id="IPR033932">
    <property type="entry name" value="YtcJ-like"/>
</dbReference>
<dbReference type="AlphaFoldDB" id="A0A7Z2T7D4"/>
<organism evidence="3 4">
    <name type="scientific">Vibrio astriarenae</name>
    <dbReference type="NCBI Taxonomy" id="1481923"/>
    <lineage>
        <taxon>Bacteria</taxon>
        <taxon>Pseudomonadati</taxon>
        <taxon>Pseudomonadota</taxon>
        <taxon>Gammaproteobacteria</taxon>
        <taxon>Vibrionales</taxon>
        <taxon>Vibrionaceae</taxon>
        <taxon>Vibrio</taxon>
    </lineage>
</organism>
<dbReference type="InterPro" id="IPR032466">
    <property type="entry name" value="Metal_Hydrolase"/>
</dbReference>
<dbReference type="InterPro" id="IPR011059">
    <property type="entry name" value="Metal-dep_hydrolase_composite"/>
</dbReference>
<sequence>MKRTFLASLIAATAMSAYADADAIYFGGDILTMDDAMPKVEAVAVKEGKIVAVGKKDAIKAEHKDANTELVDLEGRTLMPSFFDAHSHFQMSGVKLAMVNLDPKPAGNIESIKDIQREMSWALSKREKDNKGSKDWVIGWGYDNAMLEEDRHPTRHDLDAISTEVPIIAIHFSTHIVVANTYMLDMLGIDENSVAPSGGVIQREAGSMQPNGILEEAAIKPILLSLTEDLGVDQSQDLPEDFMFELAQKMVRDAQDLYASQGFTTATEMGLSPQTQALFQHMAATDQLKIDVAGGMFYFATDVDTVVNNYSPDYDNGFRLAGLKANLDGGSPGRTAFLRDPYHVQLEGEEGYVGYSSMSADDLAKLASSYLEHDIPLFVHALGDGALDIAIEGLTVANKAYPGKDRRTQLIHLQQVQEDQFETLKDLDVTLTYQMAHSFYFADFHAKQIYGPERTAKLNPVQSGINHGFSTTIHHDSPVHPVDQFTLIWTAVNRVSRSGKVWGEDERISVMDALKASTINAAYQFREEDHKGSLEPGKLADMIILDQNPLKVDPMALKDLKVMATYKEGVEIFRAK</sequence>
<dbReference type="Pfam" id="PF07969">
    <property type="entry name" value="Amidohydro_3"/>
    <property type="match status" value="1"/>
</dbReference>
<reference evidence="3 4" key="1">
    <citation type="submission" date="2020-01" db="EMBL/GenBank/DDBJ databases">
        <title>Whole genome and functional gene identification of agarase of Vibrio HN897.</title>
        <authorList>
            <person name="Liu Y."/>
            <person name="Zhao Z."/>
        </authorList>
    </citation>
    <scope>NUCLEOTIDE SEQUENCE [LARGE SCALE GENOMIC DNA]</scope>
    <source>
        <strain evidence="3 4">HN897</strain>
    </source>
</reference>
<evidence type="ECO:0000313" key="4">
    <source>
        <dbReference type="Proteomes" id="UP000464262"/>
    </source>
</evidence>
<keyword evidence="4" id="KW-1185">Reference proteome</keyword>
<feature type="chain" id="PRO_5030831574" evidence="1">
    <location>
        <begin position="20"/>
        <end position="576"/>
    </location>
</feature>
<dbReference type="CDD" id="cd01300">
    <property type="entry name" value="YtcJ_like"/>
    <property type="match status" value="1"/>
</dbReference>
<evidence type="ECO:0000313" key="3">
    <source>
        <dbReference type="EMBL" id="QIA65591.1"/>
    </source>
</evidence>
<keyword evidence="1" id="KW-0732">Signal</keyword>
<evidence type="ECO:0000256" key="1">
    <source>
        <dbReference type="SAM" id="SignalP"/>
    </source>
</evidence>
<protein>
    <submittedName>
        <fullName evidence="3">Amidohydrolase family protein</fullName>
    </submittedName>
</protein>
<dbReference type="KEGG" id="vas:GT360_18850"/>
<accession>A0A7Z2T7D4</accession>